<sequence length="366" mass="40698">MPNPPPVPPLQMNDDDDDDWGAFDQARPSTDRSEEQSDQNSSARSQEQQLAHQQSLEEWGAFETTADNQKEVDDDDEWQAEFSSAPPPAPTITLENLKALEEMLEDDTFWDDGFAEDDCQNESTSMDVVDIPSLFDAESLEEMSNGFDDDEKQRYSKLWLALRVIEEAISLKFDWNKSEVRKNHFKSLKINPITVKKEIRATAAIFDTSNLLLPTPIQQHPSTSDSHHDSSNPKTSSSSPSVDSPSVPAVDFDWDTSGLTNPMNRANQSSAIIDVDFLGSNGVATAYTSTLQKDLEQFGLNGSVKTTSNGSTILETLMSRANGANNHFRAPEVLSLDARKLLEKLPDLQYLQSEVLMFPVGTNLPH</sequence>
<dbReference type="GO" id="GO:0030121">
    <property type="term" value="C:AP-1 adaptor complex"/>
    <property type="evidence" value="ECO:0007669"/>
    <property type="project" value="TreeGrafter"/>
</dbReference>
<dbReference type="GO" id="GO:0032588">
    <property type="term" value="C:trans-Golgi network membrane"/>
    <property type="evidence" value="ECO:0007669"/>
    <property type="project" value="InterPro"/>
</dbReference>
<dbReference type="eggNOG" id="KOG1388">
    <property type="taxonomic scope" value="Eukaryota"/>
</dbReference>
<dbReference type="EMBL" id="GL379812">
    <property type="protein sequence ID" value="EGT44029.1"/>
    <property type="molecule type" value="Genomic_DNA"/>
</dbReference>
<dbReference type="Proteomes" id="UP000008068">
    <property type="component" value="Unassembled WGS sequence"/>
</dbReference>
<gene>
    <name evidence="3" type="ORF">CAEBREN_15803</name>
</gene>
<dbReference type="GO" id="GO:0030276">
    <property type="term" value="F:clathrin binding"/>
    <property type="evidence" value="ECO:0007669"/>
    <property type="project" value="InterPro"/>
</dbReference>
<dbReference type="InterPro" id="IPR029205">
    <property type="entry name" value="Clathrin-bd"/>
</dbReference>
<dbReference type="PANTHER" id="PTHR16156:SF10">
    <property type="entry name" value="AFTIPHILIN-RELATED"/>
    <property type="match status" value="1"/>
</dbReference>
<evidence type="ECO:0000256" key="1">
    <source>
        <dbReference type="SAM" id="MobiDB-lite"/>
    </source>
</evidence>
<dbReference type="InterPro" id="IPR046359">
    <property type="entry name" value="Aftin-like"/>
</dbReference>
<evidence type="ECO:0000313" key="4">
    <source>
        <dbReference type="Proteomes" id="UP000008068"/>
    </source>
</evidence>
<feature type="domain" description="Aftiphilin clathrin-binding box" evidence="2">
    <location>
        <begin position="156"/>
        <end position="191"/>
    </location>
</feature>
<dbReference type="OMA" id="DEEMISY"/>
<feature type="compositionally biased region" description="Polar residues" evidence="1">
    <location>
        <begin position="38"/>
        <end position="56"/>
    </location>
</feature>
<reference evidence="4" key="1">
    <citation type="submission" date="2011-07" db="EMBL/GenBank/DDBJ databases">
        <authorList>
            <consortium name="Caenorhabditis brenneri Sequencing and Analysis Consortium"/>
            <person name="Wilson R.K."/>
        </authorList>
    </citation>
    <scope>NUCLEOTIDE SEQUENCE [LARGE SCALE GENOMIC DNA]</scope>
    <source>
        <strain evidence="4">PB2801</strain>
    </source>
</reference>
<evidence type="ECO:0000259" key="2">
    <source>
        <dbReference type="Pfam" id="PF15045"/>
    </source>
</evidence>
<dbReference type="FunCoup" id="G0MU22">
    <property type="interactions" value="4"/>
</dbReference>
<evidence type="ECO:0000313" key="3">
    <source>
        <dbReference type="EMBL" id="EGT44029.1"/>
    </source>
</evidence>
<feature type="region of interest" description="Disordered" evidence="1">
    <location>
        <begin position="215"/>
        <end position="247"/>
    </location>
</feature>
<keyword evidence="4" id="KW-1185">Reference proteome</keyword>
<dbReference type="HOGENOM" id="CLU_651467_0_0_1"/>
<dbReference type="InParanoid" id="G0MU22"/>
<feature type="region of interest" description="Disordered" evidence="1">
    <location>
        <begin position="1"/>
        <end position="91"/>
    </location>
</feature>
<organism evidence="4">
    <name type="scientific">Caenorhabditis brenneri</name>
    <name type="common">Nematode worm</name>
    <dbReference type="NCBI Taxonomy" id="135651"/>
    <lineage>
        <taxon>Eukaryota</taxon>
        <taxon>Metazoa</taxon>
        <taxon>Ecdysozoa</taxon>
        <taxon>Nematoda</taxon>
        <taxon>Chromadorea</taxon>
        <taxon>Rhabditida</taxon>
        <taxon>Rhabditina</taxon>
        <taxon>Rhabditomorpha</taxon>
        <taxon>Rhabditoidea</taxon>
        <taxon>Rhabditidae</taxon>
        <taxon>Peloderinae</taxon>
        <taxon>Caenorhabditis</taxon>
    </lineage>
</organism>
<accession>G0MU22</accession>
<dbReference type="STRING" id="135651.G0MU22"/>
<protein>
    <recommendedName>
        <fullName evidence="2">Aftiphilin clathrin-binding box domain-containing protein</fullName>
    </recommendedName>
</protein>
<dbReference type="AlphaFoldDB" id="G0MU22"/>
<dbReference type="OrthoDB" id="5917212at2759"/>
<feature type="compositionally biased region" description="Low complexity" evidence="1">
    <location>
        <begin position="232"/>
        <end position="247"/>
    </location>
</feature>
<dbReference type="Pfam" id="PF15045">
    <property type="entry name" value="Clathrin_bdg"/>
    <property type="match status" value="1"/>
</dbReference>
<proteinExistence type="predicted"/>
<name>G0MU22_CAEBE</name>
<dbReference type="PANTHER" id="PTHR16156">
    <property type="entry name" value="AFTIPHILIN A-RELATED"/>
    <property type="match status" value="1"/>
</dbReference>